<feature type="compositionally biased region" description="Polar residues" evidence="2">
    <location>
        <begin position="354"/>
        <end position="366"/>
    </location>
</feature>
<dbReference type="InterPro" id="IPR000838">
    <property type="entry name" value="RNA_pol_sigma70_ECF_CS"/>
</dbReference>
<dbReference type="GO" id="GO:0006352">
    <property type="term" value="P:DNA-templated transcription initiation"/>
    <property type="evidence" value="ECO:0007669"/>
    <property type="project" value="InterPro"/>
</dbReference>
<dbReference type="Pfam" id="PF04542">
    <property type="entry name" value="Sigma70_r2"/>
    <property type="match status" value="1"/>
</dbReference>
<keyword evidence="1" id="KW-0805">Transcription regulation</keyword>
<dbReference type="EMBL" id="NHZO01000151">
    <property type="protein sequence ID" value="PHQ49962.1"/>
    <property type="molecule type" value="Genomic_DNA"/>
</dbReference>
<gene>
    <name evidence="5" type="ORF">BLA24_20305</name>
</gene>
<dbReference type="OrthoDB" id="8611574at2"/>
<evidence type="ECO:0000313" key="6">
    <source>
        <dbReference type="Proteomes" id="UP000222531"/>
    </source>
</evidence>
<dbReference type="Pfam" id="PF00188">
    <property type="entry name" value="CAP"/>
    <property type="match status" value="1"/>
</dbReference>
<evidence type="ECO:0000313" key="5">
    <source>
        <dbReference type="EMBL" id="PHQ49962.1"/>
    </source>
</evidence>
<dbReference type="PANTHER" id="PTHR31157:SF1">
    <property type="entry name" value="SCP DOMAIN-CONTAINING PROTEIN"/>
    <property type="match status" value="1"/>
</dbReference>
<protein>
    <recommendedName>
        <fullName evidence="1">RNA polymerase sigma factor</fullName>
    </recommendedName>
</protein>
<dbReference type="InterPro" id="IPR013325">
    <property type="entry name" value="RNA_pol_sigma_r2"/>
</dbReference>
<dbReference type="PROSITE" id="PS01063">
    <property type="entry name" value="SIGMA70_ECF"/>
    <property type="match status" value="1"/>
</dbReference>
<dbReference type="InterPro" id="IPR014044">
    <property type="entry name" value="CAP_dom"/>
</dbReference>
<dbReference type="AlphaFoldDB" id="A0A2G1XFF1"/>
<reference evidence="5 6" key="1">
    <citation type="journal article" date="2017" name="Biochemistry">
        <title>Identification of the Biosynthetic Pathway for the Antibiotic Bicyclomycin.</title>
        <authorList>
            <person name="Patteson J."/>
            <person name="Cai W."/>
            <person name="Johnson R.A."/>
            <person name="Santa Maria K."/>
            <person name="Li B."/>
        </authorList>
    </citation>
    <scope>NUCLEOTIDE SEQUENCE [LARGE SCALE GENOMIC DNA]</scope>
    <source>
        <strain evidence="5 6">ATCC 21532</strain>
    </source>
</reference>
<feature type="compositionally biased region" description="Low complexity" evidence="2">
    <location>
        <begin position="288"/>
        <end position="302"/>
    </location>
</feature>
<dbReference type="GO" id="GO:0003677">
    <property type="term" value="F:DNA binding"/>
    <property type="evidence" value="ECO:0007669"/>
    <property type="project" value="UniProtKB-KW"/>
</dbReference>
<evidence type="ECO:0000256" key="1">
    <source>
        <dbReference type="RuleBase" id="RU000716"/>
    </source>
</evidence>
<name>A0A2G1XFF1_STRCJ</name>
<keyword evidence="1" id="KW-0804">Transcription</keyword>
<dbReference type="Proteomes" id="UP000222531">
    <property type="component" value="Unassembled WGS sequence"/>
</dbReference>
<sequence length="568" mass="58806">MKSVNVAVIEAARAGDAAAQDELVATHLPLVYNIVGRALNGHADVDDVVQDTMLRVINGLDGLRDPASFRSWLVAITMNQIRSHCREDRPEAPVSGLQEVVGEVADPKADFVDLTIVRLGLEGQRKEAAEATRWLDDGEQEVLSLWWLEAAGELKRAEVAAALELSPQHTAVRVQRTKAQLDIARGVVQALAAQPRCPQLGEVVAHWDGVPSALWRKRIARHVRSCGRCTGALSALVPAEGLLVGLGLVPVVGALAGWWGGGSDLGAAPVGYASHAPASSAAHSSAAYASPSASPSASAAGRPRSHRAGARHHRGGGGRSRATRRAVVGAGVLALVAGGVLGGMRFFEDEPGTTVKTQAADSSSDLKQLAAQEPSPLLPTPSQSATPSASASASPSPSASSPTPEQSSKAPEAKPSTAAPERTAPSRAEKSKAPAPGGKGGGGSMGQQVVSLVNAERAKVGCSPVTSNSLLDAAAQGHSDDMAARGFFDHTNPDGKGPGDRITAAGYQWSTYGENIAYGQQDAAAVMDSWMHSDGHRKNILNCSFKEIGIGINKAPGGPRWTQVFGAR</sequence>
<dbReference type="SUPFAM" id="SSF88946">
    <property type="entry name" value="Sigma2 domain of RNA polymerase sigma factors"/>
    <property type="match status" value="1"/>
</dbReference>
<comment type="similarity">
    <text evidence="1">Belongs to the sigma-70 factor family. ECF subfamily.</text>
</comment>
<evidence type="ECO:0000259" key="4">
    <source>
        <dbReference type="Pfam" id="PF04542"/>
    </source>
</evidence>
<feature type="domain" description="RNA polymerase sigma-70 region 2" evidence="4">
    <location>
        <begin position="23"/>
        <end position="88"/>
    </location>
</feature>
<feature type="compositionally biased region" description="Low complexity" evidence="2">
    <location>
        <begin position="372"/>
        <end position="408"/>
    </location>
</feature>
<keyword evidence="1" id="KW-0731">Sigma factor</keyword>
<feature type="region of interest" description="Disordered" evidence="2">
    <location>
        <begin position="353"/>
        <end position="446"/>
    </location>
</feature>
<keyword evidence="6" id="KW-1185">Reference proteome</keyword>
<feature type="compositionally biased region" description="Basic residues" evidence="2">
    <location>
        <begin position="303"/>
        <end position="323"/>
    </location>
</feature>
<dbReference type="PANTHER" id="PTHR31157">
    <property type="entry name" value="SCP DOMAIN-CONTAINING PROTEIN"/>
    <property type="match status" value="1"/>
</dbReference>
<dbReference type="RefSeq" id="WP_099200450.1">
    <property type="nucleotide sequence ID" value="NZ_JBIRXA010000001.1"/>
</dbReference>
<dbReference type="Gene3D" id="3.40.33.10">
    <property type="entry name" value="CAP"/>
    <property type="match status" value="1"/>
</dbReference>
<dbReference type="InterPro" id="IPR014284">
    <property type="entry name" value="RNA_pol_sigma-70_dom"/>
</dbReference>
<dbReference type="SUPFAM" id="SSF55797">
    <property type="entry name" value="PR-1-like"/>
    <property type="match status" value="1"/>
</dbReference>
<feature type="domain" description="SCP" evidence="3">
    <location>
        <begin position="451"/>
        <end position="565"/>
    </location>
</feature>
<dbReference type="GO" id="GO:0016987">
    <property type="term" value="F:sigma factor activity"/>
    <property type="evidence" value="ECO:0007669"/>
    <property type="project" value="UniProtKB-KW"/>
</dbReference>
<dbReference type="Gene3D" id="1.10.1740.10">
    <property type="match status" value="1"/>
</dbReference>
<dbReference type="InterPro" id="IPR035940">
    <property type="entry name" value="CAP_sf"/>
</dbReference>
<accession>A0A2G1XFF1</accession>
<evidence type="ECO:0000256" key="2">
    <source>
        <dbReference type="SAM" id="MobiDB-lite"/>
    </source>
</evidence>
<proteinExistence type="inferred from homology"/>
<comment type="caution">
    <text evidence="5">The sequence shown here is derived from an EMBL/GenBank/DDBJ whole genome shotgun (WGS) entry which is preliminary data.</text>
</comment>
<dbReference type="CDD" id="cd05379">
    <property type="entry name" value="CAP_bacterial"/>
    <property type="match status" value="1"/>
</dbReference>
<evidence type="ECO:0000259" key="3">
    <source>
        <dbReference type="Pfam" id="PF00188"/>
    </source>
</evidence>
<dbReference type="NCBIfam" id="TIGR02937">
    <property type="entry name" value="sigma70-ECF"/>
    <property type="match status" value="1"/>
</dbReference>
<keyword evidence="1" id="KW-0238">DNA-binding</keyword>
<organism evidence="5 6">
    <name type="scientific">Streptomyces cinnamoneus</name>
    <name type="common">Streptoverticillium cinnamoneum</name>
    <dbReference type="NCBI Taxonomy" id="53446"/>
    <lineage>
        <taxon>Bacteria</taxon>
        <taxon>Bacillati</taxon>
        <taxon>Actinomycetota</taxon>
        <taxon>Actinomycetes</taxon>
        <taxon>Kitasatosporales</taxon>
        <taxon>Streptomycetaceae</taxon>
        <taxon>Streptomyces</taxon>
        <taxon>Streptomyces cinnamoneus group</taxon>
    </lineage>
</organism>
<dbReference type="InterPro" id="IPR007627">
    <property type="entry name" value="RNA_pol_sigma70_r2"/>
</dbReference>
<feature type="region of interest" description="Disordered" evidence="2">
    <location>
        <begin position="288"/>
        <end position="323"/>
    </location>
</feature>